<keyword evidence="5" id="KW-0496">Mitochondrion</keyword>
<evidence type="ECO:0000256" key="4">
    <source>
        <dbReference type="ARBA" id="ARBA00022946"/>
    </source>
</evidence>
<sequence>MQKSMSIPIKSFRLSHRLFATTSPRSKIDFSQFDQSFNSRARPEPNARFNQYPNHARTRSQASDAPREYRSNHASPSSSSSSSSSSSNRVYSRYGANHRNDRMSYRDRNDRNDRNNRRDELHLEQVLSRGTETAQAALKLILSRISEQSPDFTVETITPGKGVTTCKIHTILSQLDLSKEGIQVTHRPNVAFPLVKSCPVSHMMRAYQEERSATKELELLKAGSFKTIKSIENKLKAKQKQSKEKSVYVSWGININDLRGQKFQEIQRRIEDKGEKLSLYIVHDKSKPNLHVSAVYRDPQTLELEMKRRNMVVDVVESLIGDEVLGWKWSREGTIETKLVYSIVPNPAVVAARASTKKEAKAAKLAKAEEKKSKSKYNNGGGLPLSNKKTTSEEDLDALYSMKIED</sequence>
<accession>A0ABP0ZLW9</accession>
<feature type="region of interest" description="Disordered" evidence="6">
    <location>
        <begin position="365"/>
        <end position="390"/>
    </location>
</feature>
<keyword evidence="8" id="KW-1185">Reference proteome</keyword>
<dbReference type="InterPro" id="IPR029427">
    <property type="entry name" value="AIM23"/>
</dbReference>
<evidence type="ECO:0000256" key="5">
    <source>
        <dbReference type="ARBA" id="ARBA00023128"/>
    </source>
</evidence>
<feature type="compositionally biased region" description="Basic and acidic residues" evidence="6">
    <location>
        <begin position="98"/>
        <end position="123"/>
    </location>
</feature>
<proteinExistence type="inferred from homology"/>
<feature type="compositionally biased region" description="Polar residues" evidence="6">
    <location>
        <begin position="48"/>
        <end position="63"/>
    </location>
</feature>
<dbReference type="EMBL" id="OZ022408">
    <property type="protein sequence ID" value="CAK9439129.1"/>
    <property type="molecule type" value="Genomic_DNA"/>
</dbReference>
<protein>
    <recommendedName>
        <fullName evidence="3">Altered inheritance of mitochondria protein 23, mitochondrial</fullName>
    </recommendedName>
</protein>
<comment type="similarity">
    <text evidence="2">Belongs to the AIM23 family.</text>
</comment>
<dbReference type="GeneID" id="92208549"/>
<reference evidence="7 8" key="1">
    <citation type="submission" date="2024-03" db="EMBL/GenBank/DDBJ databases">
        <authorList>
            <person name="Brejova B."/>
        </authorList>
    </citation>
    <scope>NUCLEOTIDE SEQUENCE [LARGE SCALE GENOMIC DNA]</scope>
    <source>
        <strain evidence="7 8">CBS 14171</strain>
    </source>
</reference>
<dbReference type="Proteomes" id="UP001497383">
    <property type="component" value="Chromosome 4"/>
</dbReference>
<evidence type="ECO:0000256" key="1">
    <source>
        <dbReference type="ARBA" id="ARBA00004173"/>
    </source>
</evidence>
<comment type="subcellular location">
    <subcellularLocation>
        <location evidence="1">Mitochondrion</location>
    </subcellularLocation>
</comment>
<evidence type="ECO:0000256" key="6">
    <source>
        <dbReference type="SAM" id="MobiDB-lite"/>
    </source>
</evidence>
<organism evidence="7 8">
    <name type="scientific">Lodderomyces beijingensis</name>
    <dbReference type="NCBI Taxonomy" id="1775926"/>
    <lineage>
        <taxon>Eukaryota</taxon>
        <taxon>Fungi</taxon>
        <taxon>Dikarya</taxon>
        <taxon>Ascomycota</taxon>
        <taxon>Saccharomycotina</taxon>
        <taxon>Pichiomycetes</taxon>
        <taxon>Debaryomycetaceae</taxon>
        <taxon>Candida/Lodderomyces clade</taxon>
        <taxon>Lodderomyces</taxon>
    </lineage>
</organism>
<evidence type="ECO:0000313" key="8">
    <source>
        <dbReference type="Proteomes" id="UP001497383"/>
    </source>
</evidence>
<keyword evidence="4" id="KW-0809">Transit peptide</keyword>
<feature type="compositionally biased region" description="Low complexity" evidence="6">
    <location>
        <begin position="75"/>
        <end position="87"/>
    </location>
</feature>
<feature type="region of interest" description="Disordered" evidence="6">
    <location>
        <begin position="37"/>
        <end position="123"/>
    </location>
</feature>
<dbReference type="Pfam" id="PF14877">
    <property type="entry name" value="mIF3"/>
    <property type="match status" value="1"/>
</dbReference>
<dbReference type="RefSeq" id="XP_066830291.1">
    <property type="nucleotide sequence ID" value="XM_066973454.1"/>
</dbReference>
<evidence type="ECO:0000256" key="3">
    <source>
        <dbReference type="ARBA" id="ARBA00013994"/>
    </source>
</evidence>
<evidence type="ECO:0000256" key="2">
    <source>
        <dbReference type="ARBA" id="ARBA00008476"/>
    </source>
</evidence>
<evidence type="ECO:0000313" key="7">
    <source>
        <dbReference type="EMBL" id="CAK9439129.1"/>
    </source>
</evidence>
<name>A0ABP0ZLW9_9ASCO</name>
<gene>
    <name evidence="7" type="ORF">LODBEIA_P33530</name>
</gene>